<dbReference type="FunCoup" id="A0A6L2PVY3">
    <property type="interactions" value="1956"/>
</dbReference>
<keyword evidence="5 8" id="KW-0747">Spliceosome</keyword>
<evidence type="ECO:0000256" key="6">
    <source>
        <dbReference type="ARBA" id="ARBA00023187"/>
    </source>
</evidence>
<dbReference type="Pfam" id="PF11708">
    <property type="entry name" value="Slu7"/>
    <property type="match status" value="1"/>
</dbReference>
<comment type="similarity">
    <text evidence="2 8">Belongs to the SLU7 family.</text>
</comment>
<dbReference type="InterPro" id="IPR039974">
    <property type="entry name" value="Splicing_factor_SLU7"/>
</dbReference>
<protein>
    <recommendedName>
        <fullName evidence="3 8">Pre-mRNA-splicing factor SLU7</fullName>
    </recommendedName>
</protein>
<evidence type="ECO:0000256" key="1">
    <source>
        <dbReference type="ARBA" id="ARBA00004123"/>
    </source>
</evidence>
<evidence type="ECO:0000259" key="10">
    <source>
        <dbReference type="Pfam" id="PF11708"/>
    </source>
</evidence>
<feature type="compositionally biased region" description="Polar residues" evidence="9">
    <location>
        <begin position="436"/>
        <end position="451"/>
    </location>
</feature>
<feature type="domain" description="Pre-mRNA-splicing factor SLU7" evidence="10">
    <location>
        <begin position="159"/>
        <end position="407"/>
    </location>
</feature>
<dbReference type="GO" id="GO:0000398">
    <property type="term" value="P:mRNA splicing, via spliceosome"/>
    <property type="evidence" value="ECO:0007669"/>
    <property type="project" value="UniProtKB-UniRule"/>
</dbReference>
<evidence type="ECO:0000256" key="2">
    <source>
        <dbReference type="ARBA" id="ARBA00007203"/>
    </source>
</evidence>
<gene>
    <name evidence="11" type="ORF">Cfor_00908</name>
</gene>
<evidence type="ECO:0000256" key="3">
    <source>
        <dbReference type="ARBA" id="ARBA00021377"/>
    </source>
</evidence>
<organism evidence="11 12">
    <name type="scientific">Coptotermes formosanus</name>
    <name type="common">Formosan subterranean termite</name>
    <dbReference type="NCBI Taxonomy" id="36987"/>
    <lineage>
        <taxon>Eukaryota</taxon>
        <taxon>Metazoa</taxon>
        <taxon>Ecdysozoa</taxon>
        <taxon>Arthropoda</taxon>
        <taxon>Hexapoda</taxon>
        <taxon>Insecta</taxon>
        <taxon>Pterygota</taxon>
        <taxon>Neoptera</taxon>
        <taxon>Polyneoptera</taxon>
        <taxon>Dictyoptera</taxon>
        <taxon>Blattodea</taxon>
        <taxon>Blattoidea</taxon>
        <taxon>Termitoidae</taxon>
        <taxon>Rhinotermitidae</taxon>
        <taxon>Coptotermes</taxon>
    </lineage>
</organism>
<keyword evidence="12" id="KW-1185">Reference proteome</keyword>
<feature type="region of interest" description="Disordered" evidence="9">
    <location>
        <begin position="1"/>
        <end position="60"/>
    </location>
</feature>
<sequence>MATAQNVPVSEILRNKSQFEEDEPKKKSREDWRKAKELEEARKAGTAPAAVDEEGKDINPHIPQYISSAPWYFGAKGPTLKHQRPQPEKQKQFSKIDEWYKRGVDTTSVAVKYRKGACENCGAMTHKRKDCMERPRKVGAKYTGAKIAPDEFIQPELAMDYDGKRDRWSGYDPSEHKAIIEEYQKIEEAKRQLRADKLNSAVDGDIEADKEDEDKYVDEVDMPGTKVDSKQRITVRNLRIREDTAKYLRNLDPNSAYYDPKTRSMRDNPHVNSSLGDQDVDYAGENFVRFSGDTQKHAVAQLFAWEAYEKGVDVHLLAEPTKLETLQKEYDKKKDQFKSQAQDSILKHYGGEEHLQVPTKSLLLAQTEDYVEYSRYGKVIKGQEKQIIRSKYEEDVFPNNHSSVWGSYWHNGKWGFKCCHSFLKNSYCVGEAGKAASSNTSGPPTITSSDASHNHEKESSSSAESLGSSSEDELEYKEQSVSTSDSSKKENKKQKKKEKKKKQKRKKLQARGVSPEDKLKAALAKEELHQKEAERILAMDEKKRPYNSMFEIKKPTDEEMEAYYMKKRREEDPMAQFMS</sequence>
<dbReference type="InParanoid" id="A0A6L2PVY3"/>
<proteinExistence type="inferred from homology"/>
<comment type="subunit">
    <text evidence="8">Associated with the spliceosome.</text>
</comment>
<feature type="region of interest" description="Disordered" evidence="9">
    <location>
        <begin position="433"/>
        <end position="530"/>
    </location>
</feature>
<feature type="compositionally biased region" description="Basic and acidic residues" evidence="9">
    <location>
        <begin position="13"/>
        <end position="43"/>
    </location>
</feature>
<evidence type="ECO:0000256" key="8">
    <source>
        <dbReference type="RuleBase" id="RU367071"/>
    </source>
</evidence>
<evidence type="ECO:0000256" key="7">
    <source>
        <dbReference type="ARBA" id="ARBA00023242"/>
    </source>
</evidence>
<reference evidence="12" key="1">
    <citation type="submission" date="2020-01" db="EMBL/GenBank/DDBJ databases">
        <title>Draft genome sequence of the Termite Coptotermes fromosanus.</title>
        <authorList>
            <person name="Itakura S."/>
            <person name="Yosikawa Y."/>
            <person name="Umezawa K."/>
        </authorList>
    </citation>
    <scope>NUCLEOTIDE SEQUENCE [LARGE SCALE GENOMIC DNA]</scope>
</reference>
<dbReference type="PANTHER" id="PTHR12942">
    <property type="entry name" value="STEP II SPLICING FACTOR SLU7"/>
    <property type="match status" value="1"/>
</dbReference>
<accession>A0A6L2PVY3</accession>
<keyword evidence="6 8" id="KW-0508">mRNA splicing</keyword>
<dbReference type="GO" id="GO:0030628">
    <property type="term" value="F:pre-mRNA 3'-splice site binding"/>
    <property type="evidence" value="ECO:0007669"/>
    <property type="project" value="UniProtKB-UniRule"/>
</dbReference>
<comment type="function">
    <text evidence="8">Involved in pre-mRNA splicing.</text>
</comment>
<evidence type="ECO:0000256" key="9">
    <source>
        <dbReference type="SAM" id="MobiDB-lite"/>
    </source>
</evidence>
<feature type="compositionally biased region" description="Basic residues" evidence="9">
    <location>
        <begin position="490"/>
        <end position="509"/>
    </location>
</feature>
<feature type="compositionally biased region" description="Low complexity" evidence="9">
    <location>
        <begin position="460"/>
        <end position="469"/>
    </location>
</feature>
<keyword evidence="7 8" id="KW-0539">Nucleus</keyword>
<dbReference type="OrthoDB" id="249612at2759"/>
<dbReference type="Proteomes" id="UP000502823">
    <property type="component" value="Unassembled WGS sequence"/>
</dbReference>
<evidence type="ECO:0000313" key="11">
    <source>
        <dbReference type="EMBL" id="GFG35352.1"/>
    </source>
</evidence>
<dbReference type="InterPro" id="IPR021715">
    <property type="entry name" value="Slu7_dom"/>
</dbReference>
<evidence type="ECO:0000256" key="5">
    <source>
        <dbReference type="ARBA" id="ARBA00022728"/>
    </source>
</evidence>
<name>A0A6L2PVY3_COPFO</name>
<comment type="caution">
    <text evidence="11">The sequence shown here is derived from an EMBL/GenBank/DDBJ whole genome shotgun (WGS) entry which is preliminary data.</text>
</comment>
<dbReference type="AlphaFoldDB" id="A0A6L2PVY3"/>
<feature type="compositionally biased region" description="Basic and acidic residues" evidence="9">
    <location>
        <begin position="514"/>
        <end position="530"/>
    </location>
</feature>
<evidence type="ECO:0000313" key="12">
    <source>
        <dbReference type="Proteomes" id="UP000502823"/>
    </source>
</evidence>
<dbReference type="EMBL" id="BLKM01005761">
    <property type="protein sequence ID" value="GFG35352.1"/>
    <property type="molecule type" value="Genomic_DNA"/>
</dbReference>
<comment type="subcellular location">
    <subcellularLocation>
        <location evidence="1 8">Nucleus</location>
    </subcellularLocation>
</comment>
<dbReference type="PANTHER" id="PTHR12942:SF2">
    <property type="entry name" value="PRE-MRNA-SPLICING FACTOR SLU7"/>
    <property type="match status" value="1"/>
</dbReference>
<dbReference type="GO" id="GO:0005681">
    <property type="term" value="C:spliceosomal complex"/>
    <property type="evidence" value="ECO:0007669"/>
    <property type="project" value="UniProtKB-UniRule"/>
</dbReference>
<keyword evidence="4 8" id="KW-0507">mRNA processing</keyword>
<evidence type="ECO:0000256" key="4">
    <source>
        <dbReference type="ARBA" id="ARBA00022664"/>
    </source>
</evidence>